<feature type="domain" description="AMP-dependent synthetase/ligase" evidence="4">
    <location>
        <begin position="11"/>
        <end position="348"/>
    </location>
</feature>
<dbReference type="GO" id="GO:0031956">
    <property type="term" value="F:medium-chain fatty acid-CoA ligase activity"/>
    <property type="evidence" value="ECO:0007669"/>
    <property type="project" value="TreeGrafter"/>
</dbReference>
<keyword evidence="3" id="KW-1133">Transmembrane helix</keyword>
<dbReference type="PROSITE" id="PS00455">
    <property type="entry name" value="AMP_BINDING"/>
    <property type="match status" value="1"/>
</dbReference>
<dbReference type="Proteomes" id="UP000199087">
    <property type="component" value="Unassembled WGS sequence"/>
</dbReference>
<gene>
    <name evidence="6" type="ORF">BN000_01407</name>
</gene>
<organism evidence="6 7">
    <name type="scientific">Neobacillus massiliamazoniensis</name>
    <dbReference type="NCBI Taxonomy" id="1499688"/>
    <lineage>
        <taxon>Bacteria</taxon>
        <taxon>Bacillati</taxon>
        <taxon>Bacillota</taxon>
        <taxon>Bacilli</taxon>
        <taxon>Bacillales</taxon>
        <taxon>Bacillaceae</taxon>
        <taxon>Neobacillus</taxon>
    </lineage>
</organism>
<comment type="similarity">
    <text evidence="1">Belongs to the ATP-dependent AMP-binding enzyme family.</text>
</comment>
<dbReference type="InterPro" id="IPR020845">
    <property type="entry name" value="AMP-binding_CS"/>
</dbReference>
<dbReference type="InterPro" id="IPR000873">
    <property type="entry name" value="AMP-dep_synth/lig_dom"/>
</dbReference>
<feature type="transmembrane region" description="Helical" evidence="3">
    <location>
        <begin position="198"/>
        <end position="216"/>
    </location>
</feature>
<dbReference type="Gene3D" id="3.30.300.30">
    <property type="match status" value="1"/>
</dbReference>
<evidence type="ECO:0000313" key="6">
    <source>
        <dbReference type="EMBL" id="CRK81503.1"/>
    </source>
</evidence>
<dbReference type="GO" id="GO:0006631">
    <property type="term" value="P:fatty acid metabolic process"/>
    <property type="evidence" value="ECO:0007669"/>
    <property type="project" value="TreeGrafter"/>
</dbReference>
<evidence type="ECO:0000259" key="5">
    <source>
        <dbReference type="Pfam" id="PF13193"/>
    </source>
</evidence>
<reference evidence="7" key="1">
    <citation type="submission" date="2015-05" db="EMBL/GenBank/DDBJ databases">
        <authorList>
            <person name="Urmite Genomes"/>
        </authorList>
    </citation>
    <scope>NUCLEOTIDE SEQUENCE [LARGE SCALE GENOMIC DNA]</scope>
    <source>
        <strain evidence="7">LF1</strain>
    </source>
</reference>
<dbReference type="AlphaFoldDB" id="A0A0U1NTZ4"/>
<feature type="domain" description="AMP-binding enzyme C-terminal" evidence="5">
    <location>
        <begin position="397"/>
        <end position="468"/>
    </location>
</feature>
<feature type="transmembrane region" description="Helical" evidence="3">
    <location>
        <begin position="223"/>
        <end position="246"/>
    </location>
</feature>
<keyword evidence="3" id="KW-0472">Membrane</keyword>
<protein>
    <submittedName>
        <fullName evidence="6">Acyl-CoA synthetase</fullName>
    </submittedName>
</protein>
<dbReference type="RefSeq" id="WP_090632668.1">
    <property type="nucleotide sequence ID" value="NZ_CVRB01000001.1"/>
</dbReference>
<dbReference type="NCBIfam" id="NF005797">
    <property type="entry name" value="PRK07638.1"/>
    <property type="match status" value="1"/>
</dbReference>
<accession>A0A0U1NTZ4</accession>
<dbReference type="PANTHER" id="PTHR43201:SF5">
    <property type="entry name" value="MEDIUM-CHAIN ACYL-COA LIGASE ACSF2, MITOCHONDRIAL"/>
    <property type="match status" value="1"/>
</dbReference>
<dbReference type="STRING" id="1499688.BN000_01407"/>
<evidence type="ECO:0000256" key="2">
    <source>
        <dbReference type="ARBA" id="ARBA00022598"/>
    </source>
</evidence>
<dbReference type="InterPro" id="IPR042099">
    <property type="entry name" value="ANL_N_sf"/>
</dbReference>
<dbReference type="OrthoDB" id="9757771at2"/>
<dbReference type="Pfam" id="PF00501">
    <property type="entry name" value="AMP-binding"/>
    <property type="match status" value="1"/>
</dbReference>
<dbReference type="PANTHER" id="PTHR43201">
    <property type="entry name" value="ACYL-COA SYNTHETASE"/>
    <property type="match status" value="1"/>
</dbReference>
<dbReference type="Gene3D" id="3.40.50.12780">
    <property type="entry name" value="N-terminal domain of ligase-like"/>
    <property type="match status" value="1"/>
</dbReference>
<keyword evidence="2" id="KW-0436">Ligase</keyword>
<evidence type="ECO:0000256" key="1">
    <source>
        <dbReference type="ARBA" id="ARBA00006432"/>
    </source>
</evidence>
<name>A0A0U1NTZ4_9BACI</name>
<dbReference type="Pfam" id="PF13193">
    <property type="entry name" value="AMP-binding_C"/>
    <property type="match status" value="1"/>
</dbReference>
<dbReference type="InterPro" id="IPR045851">
    <property type="entry name" value="AMP-bd_C_sf"/>
</dbReference>
<sequence>MAGITDTYLNHANEFPDKIAIQTQSEKISYSKWLELLNKTANWLDSLNLPTKTLAILLPNGIPFLQLFTGAAAAGWTAVPFDARWTETELQKRLRLSGTSLVITTKSRQPFLKKFFPTVYTWEDCLEEICQAPATKAYQSEGEMPFYMGFTSGSTGEPKAFIRSQNSWVASFDCTCFDFQIDENDGVLIPGTLIHSHFLYGAISTLYLGGTVFLMEKFSAKHALALIESASITVMYVVPTMIAAFIKEDHYMKKPLRILSSGAKWEENSKEEIRNVFPNLKMYEFYGASELSFVTVLSDIDSARKPGSVGRPCHNVEIQIRRADGECAKQNEPGKIYVKSDMIFIGYLHHNQDRVRDEHGWITVDDMGYLDEEGFLFIAGREKNMILYGGINIFPEEIEKVLSLHSDVEEAAVVGLPDPYWGQIVTAAVKGRASLSELKKICRENLASFKIPRKWVFVDELPHTASGKIARPQVKDLIESKVNDH</sequence>
<keyword evidence="7" id="KW-1185">Reference proteome</keyword>
<dbReference type="EMBL" id="CVRB01000001">
    <property type="protein sequence ID" value="CRK81503.1"/>
    <property type="molecule type" value="Genomic_DNA"/>
</dbReference>
<dbReference type="InterPro" id="IPR025110">
    <property type="entry name" value="AMP-bd_C"/>
</dbReference>
<keyword evidence="3" id="KW-0812">Transmembrane</keyword>
<evidence type="ECO:0000259" key="4">
    <source>
        <dbReference type="Pfam" id="PF00501"/>
    </source>
</evidence>
<evidence type="ECO:0000313" key="7">
    <source>
        <dbReference type="Proteomes" id="UP000199087"/>
    </source>
</evidence>
<evidence type="ECO:0000256" key="3">
    <source>
        <dbReference type="SAM" id="Phobius"/>
    </source>
</evidence>
<dbReference type="SUPFAM" id="SSF56801">
    <property type="entry name" value="Acetyl-CoA synthetase-like"/>
    <property type="match status" value="1"/>
</dbReference>
<proteinExistence type="inferred from homology"/>